<evidence type="ECO:0000256" key="3">
    <source>
        <dbReference type="ARBA" id="ARBA00022801"/>
    </source>
</evidence>
<proteinExistence type="inferred from homology"/>
<dbReference type="Pfam" id="PF02897">
    <property type="entry name" value="Peptidase_S9_N"/>
    <property type="match status" value="1"/>
</dbReference>
<dbReference type="InterPro" id="IPR001375">
    <property type="entry name" value="Peptidase_S9_cat"/>
</dbReference>
<dbReference type="InterPro" id="IPR029058">
    <property type="entry name" value="AB_hydrolase_fold"/>
</dbReference>
<keyword evidence="11" id="KW-1185">Reference proteome</keyword>
<dbReference type="GO" id="GO:0006508">
    <property type="term" value="P:proteolysis"/>
    <property type="evidence" value="ECO:0007669"/>
    <property type="project" value="UniProtKB-KW"/>
</dbReference>
<dbReference type="PROSITE" id="PS51186">
    <property type="entry name" value="GNAT"/>
    <property type="match status" value="1"/>
</dbReference>
<feature type="region of interest" description="Disordered" evidence="8">
    <location>
        <begin position="933"/>
        <end position="960"/>
    </location>
</feature>
<dbReference type="InterPro" id="IPR002470">
    <property type="entry name" value="Peptidase_S9A"/>
</dbReference>
<dbReference type="Pfam" id="PF00326">
    <property type="entry name" value="Peptidase_S9"/>
    <property type="match status" value="1"/>
</dbReference>
<keyword evidence="2 10" id="KW-0645">Protease</keyword>
<dbReference type="GO" id="GO:0004252">
    <property type="term" value="F:serine-type endopeptidase activity"/>
    <property type="evidence" value="ECO:0007669"/>
    <property type="project" value="InterPro"/>
</dbReference>
<reference evidence="11" key="1">
    <citation type="journal article" date="2015" name="PLoS Genet.">
        <title>Genome Sequence and Transcriptome Analyses of Chrysochromulina tobin: Metabolic Tools for Enhanced Algal Fitness in the Prominent Order Prymnesiales (Haptophyceae).</title>
        <authorList>
            <person name="Hovde B.T."/>
            <person name="Deodato C.R."/>
            <person name="Hunsperger H.M."/>
            <person name="Ryken S.A."/>
            <person name="Yost W."/>
            <person name="Jha R.K."/>
            <person name="Patterson J."/>
            <person name="Monnat R.J. Jr."/>
            <person name="Barlow S.B."/>
            <person name="Starkenburg S.R."/>
            <person name="Cattolico R.A."/>
        </authorList>
    </citation>
    <scope>NUCLEOTIDE SEQUENCE</scope>
    <source>
        <strain evidence="11">CCMP291</strain>
    </source>
</reference>
<keyword evidence="3" id="KW-0378">Hydrolase</keyword>
<evidence type="ECO:0000256" key="8">
    <source>
        <dbReference type="SAM" id="MobiDB-lite"/>
    </source>
</evidence>
<dbReference type="Proteomes" id="UP000037460">
    <property type="component" value="Unassembled WGS sequence"/>
</dbReference>
<dbReference type="Gene3D" id="3.40.630.30">
    <property type="match status" value="1"/>
</dbReference>
<dbReference type="InterPro" id="IPR000182">
    <property type="entry name" value="GNAT_dom"/>
</dbReference>
<dbReference type="InterPro" id="IPR051543">
    <property type="entry name" value="Serine_Peptidase_S9A"/>
</dbReference>
<comment type="similarity">
    <text evidence="1">Belongs to the peptidase S9A family.</text>
</comment>
<dbReference type="SUPFAM" id="SSF55729">
    <property type="entry name" value="Acyl-CoA N-acyltransferases (Nat)"/>
    <property type="match status" value="1"/>
</dbReference>
<evidence type="ECO:0000313" key="11">
    <source>
        <dbReference type="Proteomes" id="UP000037460"/>
    </source>
</evidence>
<gene>
    <name evidence="10" type="ORF">Ctob_002602</name>
</gene>
<dbReference type="PRINTS" id="PR00862">
    <property type="entry name" value="PROLIGOPTASE"/>
</dbReference>
<dbReference type="Gene3D" id="3.40.50.1820">
    <property type="entry name" value="alpha/beta hydrolase"/>
    <property type="match status" value="1"/>
</dbReference>
<dbReference type="InterPro" id="IPR023302">
    <property type="entry name" value="Pept_S9A_N"/>
</dbReference>
<comment type="function">
    <text evidence="7">Serine peptidase whose precise substrate specificity remains unclear. Does not cleave peptides after a arginine or lysine residue. Regulates trans-Golgi network morphology and sorting by regulating the membrane binding of the AP-1 complex. May play a role in the regulation of synaptic vesicle exocytosis.</text>
</comment>
<dbReference type="OrthoDB" id="248387at2759"/>
<feature type="domain" description="N-acetyltransferase" evidence="9">
    <location>
        <begin position="971"/>
        <end position="1137"/>
    </location>
</feature>
<protein>
    <recommendedName>
        <fullName evidence="5">Prolyl endopeptidase-like</fullName>
    </recommendedName>
    <alternativeName>
        <fullName evidence="6">Prolylendopeptidase-like</fullName>
    </alternativeName>
</protein>
<evidence type="ECO:0000256" key="2">
    <source>
        <dbReference type="ARBA" id="ARBA00022670"/>
    </source>
</evidence>
<evidence type="ECO:0000256" key="1">
    <source>
        <dbReference type="ARBA" id="ARBA00005228"/>
    </source>
</evidence>
<organism evidence="10 11">
    <name type="scientific">Chrysochromulina tobinii</name>
    <dbReference type="NCBI Taxonomy" id="1460289"/>
    <lineage>
        <taxon>Eukaryota</taxon>
        <taxon>Haptista</taxon>
        <taxon>Haptophyta</taxon>
        <taxon>Prymnesiophyceae</taxon>
        <taxon>Prymnesiales</taxon>
        <taxon>Chrysochromulinaceae</taxon>
        <taxon>Chrysochromulina</taxon>
    </lineage>
</organism>
<evidence type="ECO:0000259" key="9">
    <source>
        <dbReference type="PROSITE" id="PS51186"/>
    </source>
</evidence>
<evidence type="ECO:0000256" key="6">
    <source>
        <dbReference type="ARBA" id="ARBA00042165"/>
    </source>
</evidence>
<dbReference type="Gene3D" id="2.130.10.120">
    <property type="entry name" value="Prolyl oligopeptidase, N-terminal domain"/>
    <property type="match status" value="2"/>
</dbReference>
<evidence type="ECO:0000313" key="10">
    <source>
        <dbReference type="EMBL" id="KOO28696.1"/>
    </source>
</evidence>
<dbReference type="SUPFAM" id="SSF50993">
    <property type="entry name" value="Peptidase/esterase 'gauge' domain"/>
    <property type="match status" value="1"/>
</dbReference>
<dbReference type="GO" id="GO:0016747">
    <property type="term" value="F:acyltransferase activity, transferring groups other than amino-acyl groups"/>
    <property type="evidence" value="ECO:0007669"/>
    <property type="project" value="InterPro"/>
</dbReference>
<evidence type="ECO:0000256" key="7">
    <source>
        <dbReference type="ARBA" id="ARBA00045448"/>
    </source>
</evidence>
<sequence length="1143" mass="121947">MQAPHALLAVGWLIPPVPPRGSTRLVYGVEPTARWPKGSDPSKLLSPAVELADPLYELRYRENPASVAHICAENAYLDSAMAQDAGWRSAIAEMDELLKEFQPASRQPPSGFQEDLLWHRGSDTAGWEYARRKIFPNGWEQPFPQFVRRRVGSADVQLVLDANRAPALLPSEDCDYSPSGCEACEATQATVRGISAFVPSPDGSFVAYTVDTSGEESFSLMIARLRDDGILPAAMSPFHSVHGVDVDVRWGYSVGAAATSLFYATMDSTGRPYQLHRLDLRTDSVRTDASSTLVFEERDSRYRLAFRRSADGSRLLVDLRSRDSSETWAVRIAEAPGVDLRSRDSSETWAVRIAEAPGTLEASGTVDVGSTAGRLSLGWRCLGERRPGSSYEAEFWADAPYWADASGTPTRDGAPGTPTRDGCYVVIDTSENTLYTLAASVEMSGRSSEISGDQSGDQMSGRSTWQPVTIETEGTLQGAAASDAHDGAFGETSLLGLQCFKSFVALECRRDGAAELLLWNGDVSPSAVSSAWRRLGGYELERWTHELLSNADEAARSARVAAATLGLQSAGQWSLQLSAPDEQRYRSDAPRLEISTPIDPPRVFECSLRLRSHDRGTTSDADAAGFDSRSAGFHSQDLTLRLLHQTPLPRGFDRSKFACGRLWAVAPDGVRVPISVLAKIPAATKGAAPETRAALLFGYGAYGTCTDPGWDAERLALASTGIVAAIAHVRGGGEMGRGWHAAARRETKAISFSDLEACATALCDAGLAARGGVALEGRSAGGLLVGACLNLNPSAYCAVLASVPFLDAAGKLQDASLPLTANEWEEFGNPNERTGHLSVLGFSPVHNVVPGEVYPPCLLLPAFNDARTGFSEALKFAHYIRTNGAPIEAQQAFVRTDMGGGHFRPANPDARRADRALEYGFVLHHCRRALARCSPQATSQEPAPPAPPAPPAAGSEGNVGGGGGLGTAHTLIYRAVQASDVEAVGRLRTLIFSPHLVTIGSQYLQSRLYADALAHKAAVIVAVDADGTLWGAADLASLPCEGGGVCGYITNVCVAPAARRRGIGGRLVDELEIVAARSDMRAAVLHVDIDNVAARELYITKGYTPGCDDRELAAAAALVPSAGTESPEQLLMTKLFRVEGSLI</sequence>
<feature type="compositionally biased region" description="Pro residues" evidence="8">
    <location>
        <begin position="942"/>
        <end position="951"/>
    </location>
</feature>
<name>A0A0M0JQ25_9EUKA</name>
<dbReference type="AlphaFoldDB" id="A0A0M0JQ25"/>
<accession>A0A0M0JQ25</accession>
<dbReference type="Pfam" id="PF00583">
    <property type="entry name" value="Acetyltransf_1"/>
    <property type="match status" value="1"/>
</dbReference>
<evidence type="ECO:0000256" key="5">
    <source>
        <dbReference type="ARBA" id="ARBA00039290"/>
    </source>
</evidence>
<dbReference type="InterPro" id="IPR016181">
    <property type="entry name" value="Acyl_CoA_acyltransferase"/>
</dbReference>
<dbReference type="EMBL" id="JWZX01002527">
    <property type="protein sequence ID" value="KOO28696.1"/>
    <property type="molecule type" value="Genomic_DNA"/>
</dbReference>
<dbReference type="PANTHER" id="PTHR11757">
    <property type="entry name" value="PROTEASE FAMILY S9A OLIGOPEPTIDASE"/>
    <property type="match status" value="1"/>
</dbReference>
<dbReference type="CDD" id="cd04301">
    <property type="entry name" value="NAT_SF"/>
    <property type="match status" value="1"/>
</dbReference>
<dbReference type="SUPFAM" id="SSF53474">
    <property type="entry name" value="alpha/beta-Hydrolases"/>
    <property type="match status" value="1"/>
</dbReference>
<comment type="caution">
    <text evidence="10">The sequence shown here is derived from an EMBL/GenBank/DDBJ whole genome shotgun (WGS) entry which is preliminary data.</text>
</comment>
<dbReference type="PANTHER" id="PTHR11757:SF19">
    <property type="entry name" value="PROLYL ENDOPEPTIDASE-LIKE"/>
    <property type="match status" value="1"/>
</dbReference>
<keyword evidence="4" id="KW-0720">Serine protease</keyword>
<evidence type="ECO:0000256" key="4">
    <source>
        <dbReference type="ARBA" id="ARBA00022825"/>
    </source>
</evidence>